<dbReference type="CDD" id="cd01741">
    <property type="entry name" value="GATase1_1"/>
    <property type="match status" value="1"/>
</dbReference>
<dbReference type="InterPro" id="IPR012349">
    <property type="entry name" value="Split_barrel_FMN-bd"/>
</dbReference>
<dbReference type="Pfam" id="PF12900">
    <property type="entry name" value="Pyridox_ox_2"/>
    <property type="match status" value="1"/>
</dbReference>
<dbReference type="InterPro" id="IPR044992">
    <property type="entry name" value="ChyE-like"/>
</dbReference>
<proteinExistence type="predicted"/>
<dbReference type="PROSITE" id="PS51273">
    <property type="entry name" value="GATASE_TYPE_1"/>
    <property type="match status" value="1"/>
</dbReference>
<dbReference type="EMBL" id="CP010978">
    <property type="protein sequence ID" value="AJQ26373.1"/>
    <property type="molecule type" value="Genomic_DNA"/>
</dbReference>
<dbReference type="HOGENOM" id="CLU_661972_0_0_9"/>
<dbReference type="Gene3D" id="3.40.50.880">
    <property type="match status" value="1"/>
</dbReference>
<name>I8TWS8_9FIRM</name>
<dbReference type="InterPro" id="IPR029062">
    <property type="entry name" value="Class_I_gatase-like"/>
</dbReference>
<evidence type="ECO:0000313" key="2">
    <source>
        <dbReference type="EMBL" id="AJQ26373.1"/>
    </source>
</evidence>
<dbReference type="SUPFAM" id="SSF50475">
    <property type="entry name" value="FMN-binding split barrel"/>
    <property type="match status" value="1"/>
</dbReference>
<protein>
    <submittedName>
        <fullName evidence="2">Pyridoxamine 5'-phosphate oxidase-related protein</fullName>
    </submittedName>
</protein>
<dbReference type="RefSeq" id="WP_007955687.1">
    <property type="nucleotide sequence ID" value="NZ_CP010978.1"/>
</dbReference>
<dbReference type="InterPro" id="IPR017926">
    <property type="entry name" value="GATASE"/>
</dbReference>
<dbReference type="Gene3D" id="2.30.110.10">
    <property type="entry name" value="Electron Transport, Fmn-binding Protein, Chain A"/>
    <property type="match status" value="1"/>
</dbReference>
<reference evidence="3" key="2">
    <citation type="submission" date="2015-02" db="EMBL/GenBank/DDBJ databases">
        <title>Complete Genome Sequence of Pelosinus fermentans JBW45.</title>
        <authorList>
            <person name="De Leon K.B."/>
            <person name="Utturkar S.M."/>
            <person name="Camilleri L.B."/>
            <person name="Arkin A.P."/>
            <person name="Fields M.W."/>
            <person name="Brown S.D."/>
            <person name="Wall J.D."/>
        </authorList>
    </citation>
    <scope>NUCLEOTIDE SEQUENCE [LARGE SCALE GENOMIC DNA]</scope>
    <source>
        <strain evidence="3">JBW45</strain>
    </source>
</reference>
<dbReference type="AlphaFoldDB" id="I8TWS8"/>
<sequence length="415" mass="47227">MRLHYLQHVPFENPGSILTWAKENDHVITNTQLYQNASLPKQQDFDWLVVMGGPMNIYEEEKYPWLAVEKAFIREAIASGKVIIGLCLGGQLIADAIGGKVTQNPYKEIGWFPIRLSEAARLSPLFSFFPEQSVVFQWHGDTFSILPEDAECIAESQACKHQAFIYKKRVFAFQYHMENTPDIIEGLVENCKEEMVPDLYVQTPEELLAHPEYIEQNNKWMNQFLAQLEKMYRKGGALMHQISYTKRNCTDREKIETFLLRERVGVLGMVSDSLPYAVPVNYVWHKGSVYFHGMGSGKKVSILSDNPPVIFTIYKEHGTVTDPVPCHVDTSYMSVMLFGQAAKVTDSEEAAAVLQKLLEKFMPKYYSHPLTSTLIEKYRSGMDGNGVAVYRLTPQEMTAKENAVAADQLFNQKAQ</sequence>
<accession>I8TWS8</accession>
<reference evidence="2 3" key="1">
    <citation type="journal article" date="2015" name="Genome Announc.">
        <title>Complete Genome Sequence of Pelosinus fermentans JBW45, a Member of a Remarkably Competitive Group of Negativicutes in the Firmicutes Phylum.</title>
        <authorList>
            <person name="De Leon K.B."/>
            <person name="Utturkar S.M."/>
            <person name="Camilleri L.B."/>
            <person name="Elias D.A."/>
            <person name="Arkin A.P."/>
            <person name="Fields M.W."/>
            <person name="Brown S.D."/>
            <person name="Wall J.D."/>
        </authorList>
    </citation>
    <scope>NUCLEOTIDE SEQUENCE [LARGE SCALE GENOMIC DNA]</scope>
    <source>
        <strain evidence="2 3">JBW45</strain>
    </source>
</reference>
<gene>
    <name evidence="2" type="ORF">JBW_01021</name>
</gene>
<dbReference type="Pfam" id="PF00117">
    <property type="entry name" value="GATase"/>
    <property type="match status" value="1"/>
</dbReference>
<dbReference type="KEGG" id="pft:JBW_01021"/>
<dbReference type="Proteomes" id="UP000005361">
    <property type="component" value="Chromosome"/>
</dbReference>
<evidence type="ECO:0000313" key="3">
    <source>
        <dbReference type="Proteomes" id="UP000005361"/>
    </source>
</evidence>
<dbReference type="SUPFAM" id="SSF52317">
    <property type="entry name" value="Class I glutamine amidotransferase-like"/>
    <property type="match status" value="1"/>
</dbReference>
<dbReference type="PANTHER" id="PTHR34071">
    <property type="entry name" value="5-NITROIMIDAZOLE ANTIBIOTICS RESISTANCE PROTEIN, NIMA-FAMILY-RELATED PROTEIN-RELATED"/>
    <property type="match status" value="1"/>
</dbReference>
<organism evidence="2 3">
    <name type="scientific">Pelosinus fermentans JBW45</name>
    <dbReference type="NCBI Taxonomy" id="1192197"/>
    <lineage>
        <taxon>Bacteria</taxon>
        <taxon>Bacillati</taxon>
        <taxon>Bacillota</taxon>
        <taxon>Negativicutes</taxon>
        <taxon>Selenomonadales</taxon>
        <taxon>Sporomusaceae</taxon>
        <taxon>Pelosinus</taxon>
    </lineage>
</organism>
<dbReference type="STRING" id="1192197.JBW_01021"/>
<feature type="domain" description="Glutamine amidotransferase" evidence="1">
    <location>
        <begin position="36"/>
        <end position="181"/>
    </location>
</feature>
<dbReference type="InterPro" id="IPR024747">
    <property type="entry name" value="Pyridox_Oxase-rel"/>
</dbReference>
<dbReference type="PANTHER" id="PTHR34071:SF2">
    <property type="entry name" value="FLAVIN-NUCLEOTIDE-BINDING PROTEIN"/>
    <property type="match status" value="1"/>
</dbReference>
<evidence type="ECO:0000259" key="1">
    <source>
        <dbReference type="Pfam" id="PF00117"/>
    </source>
</evidence>
<dbReference type="FunFam" id="3.40.50.880:FF:000033">
    <property type="entry name" value="Glutamine amidotransferase class-I"/>
    <property type="match status" value="1"/>
</dbReference>